<keyword evidence="3" id="KW-1185">Reference proteome</keyword>
<reference evidence="2" key="1">
    <citation type="journal article" date="2023" name="Science">
        <title>Genome structures resolve the early diversification of teleost fishes.</title>
        <authorList>
            <person name="Parey E."/>
            <person name="Louis A."/>
            <person name="Montfort J."/>
            <person name="Bouchez O."/>
            <person name="Roques C."/>
            <person name="Iampietro C."/>
            <person name="Lluch J."/>
            <person name="Castinel A."/>
            <person name="Donnadieu C."/>
            <person name="Desvignes T."/>
            <person name="Floi Bucao C."/>
            <person name="Jouanno E."/>
            <person name="Wen M."/>
            <person name="Mejri S."/>
            <person name="Dirks R."/>
            <person name="Jansen H."/>
            <person name="Henkel C."/>
            <person name="Chen W.J."/>
            <person name="Zahm M."/>
            <person name="Cabau C."/>
            <person name="Klopp C."/>
            <person name="Thompson A.W."/>
            <person name="Robinson-Rechavi M."/>
            <person name="Braasch I."/>
            <person name="Lecointre G."/>
            <person name="Bobe J."/>
            <person name="Postlethwait J.H."/>
            <person name="Berthelot C."/>
            <person name="Roest Crollius H."/>
            <person name="Guiguen Y."/>
        </authorList>
    </citation>
    <scope>NUCLEOTIDE SEQUENCE</scope>
    <source>
        <strain evidence="2">Concon-B</strain>
    </source>
</reference>
<proteinExistence type="predicted"/>
<protein>
    <submittedName>
        <fullName evidence="2">Uncharacterized protein</fullName>
    </submittedName>
</protein>
<name>A0A9Q1HWK4_CONCO</name>
<sequence>MPVHLTADVGSAGGLQVSHPAPSRADIQGPGPGQPARPPAQRACRGRDLPSSPLCASRKDSFFNIPRSHSKGLGRREAEEELEAQVSFLQGQLNDLEAMCKFCAKMMNVHIGKIQEVILQENLDKEDEVLVSLAGLKQIKDILKGSLRFNQSQLEAEENEEITIADDHYCSTAQQGLERNGLQDEAETDCPQPLPDPQIALPDPQVALPDPQIALPDPQVLGALGSEGRSWDDYILVSQDDDTPPQREENRAGPPQGGGAGRGRGAEQEGLFQDPLTGAWPLSQGAGLGAPAQKTMARTQTSLWSRRLTCERPLVAPSSSAAVCTEY</sequence>
<feature type="region of interest" description="Disordered" evidence="1">
    <location>
        <begin position="237"/>
        <end position="267"/>
    </location>
</feature>
<evidence type="ECO:0000256" key="1">
    <source>
        <dbReference type="SAM" id="MobiDB-lite"/>
    </source>
</evidence>
<comment type="caution">
    <text evidence="2">The sequence shown here is derived from an EMBL/GenBank/DDBJ whole genome shotgun (WGS) entry which is preliminary data.</text>
</comment>
<feature type="region of interest" description="Disordered" evidence="1">
    <location>
        <begin position="176"/>
        <end position="221"/>
    </location>
</feature>
<gene>
    <name evidence="2" type="ORF">COCON_G00124980</name>
</gene>
<evidence type="ECO:0000313" key="2">
    <source>
        <dbReference type="EMBL" id="KAJ8267326.1"/>
    </source>
</evidence>
<accession>A0A9Q1HWK4</accession>
<dbReference type="EMBL" id="JAFJMO010000009">
    <property type="protein sequence ID" value="KAJ8267326.1"/>
    <property type="molecule type" value="Genomic_DNA"/>
</dbReference>
<dbReference type="Proteomes" id="UP001152803">
    <property type="component" value="Unassembled WGS sequence"/>
</dbReference>
<feature type="region of interest" description="Disordered" evidence="1">
    <location>
        <begin position="1"/>
        <end position="50"/>
    </location>
</feature>
<dbReference type="AlphaFoldDB" id="A0A9Q1HWK4"/>
<evidence type="ECO:0000313" key="3">
    <source>
        <dbReference type="Proteomes" id="UP001152803"/>
    </source>
</evidence>
<organism evidence="2 3">
    <name type="scientific">Conger conger</name>
    <name type="common">Conger eel</name>
    <name type="synonym">Muraena conger</name>
    <dbReference type="NCBI Taxonomy" id="82655"/>
    <lineage>
        <taxon>Eukaryota</taxon>
        <taxon>Metazoa</taxon>
        <taxon>Chordata</taxon>
        <taxon>Craniata</taxon>
        <taxon>Vertebrata</taxon>
        <taxon>Euteleostomi</taxon>
        <taxon>Actinopterygii</taxon>
        <taxon>Neopterygii</taxon>
        <taxon>Teleostei</taxon>
        <taxon>Anguilliformes</taxon>
        <taxon>Congridae</taxon>
        <taxon>Conger</taxon>
    </lineage>
</organism>
<dbReference type="OrthoDB" id="27140at2759"/>